<reference evidence="1" key="2">
    <citation type="journal article" date="2021" name="PeerJ">
        <title>Extensive microbial diversity within the chicken gut microbiome revealed by metagenomics and culture.</title>
        <authorList>
            <person name="Gilroy R."/>
            <person name="Ravi A."/>
            <person name="Getino M."/>
            <person name="Pursley I."/>
            <person name="Horton D.L."/>
            <person name="Alikhan N.F."/>
            <person name="Baker D."/>
            <person name="Gharbi K."/>
            <person name="Hall N."/>
            <person name="Watson M."/>
            <person name="Adriaenssens E.M."/>
            <person name="Foster-Nyarko E."/>
            <person name="Jarju S."/>
            <person name="Secka A."/>
            <person name="Antonio M."/>
            <person name="Oren A."/>
            <person name="Chaudhuri R.R."/>
            <person name="La Ragione R."/>
            <person name="Hildebrand F."/>
            <person name="Pallen M.J."/>
        </authorList>
    </citation>
    <scope>NUCLEOTIDE SEQUENCE</scope>
    <source>
        <strain evidence="1">ChiSjej3B21-11622</strain>
    </source>
</reference>
<accession>A0A9D0ZVD9</accession>
<evidence type="ECO:0000313" key="2">
    <source>
        <dbReference type="Proteomes" id="UP000886886"/>
    </source>
</evidence>
<name>A0A9D0ZVD9_9FIRM</name>
<protein>
    <submittedName>
        <fullName evidence="1">Uncharacterized protein</fullName>
    </submittedName>
</protein>
<sequence>MREKFYAELSRRLREKGIESSCAGTQNLNVLLHGQPVLFVAPSSEIFILPAGSQNEEVNDLYHRVGETADEVYEYVEAVQGAPLLHASDLKEEFRLLADFGCAVLAGRERENDRGYQFVTWVWDFDRRGVSHGHYYEGNYHAAKEDFAVRSGLISRAQLFSSEQLTELYRTTDFFLEEGPEPEEKQMKALQEARTKIEYTVPDLQERLEVSQEPEMNL</sequence>
<dbReference type="EMBL" id="DVFT01000031">
    <property type="protein sequence ID" value="HIQ95398.1"/>
    <property type="molecule type" value="Genomic_DNA"/>
</dbReference>
<dbReference type="AlphaFoldDB" id="A0A9D0ZVD9"/>
<comment type="caution">
    <text evidence="1">The sequence shown here is derived from an EMBL/GenBank/DDBJ whole genome shotgun (WGS) entry which is preliminary data.</text>
</comment>
<organism evidence="1 2">
    <name type="scientific">Candidatus Limivivens merdigallinarum</name>
    <dbReference type="NCBI Taxonomy" id="2840859"/>
    <lineage>
        <taxon>Bacteria</taxon>
        <taxon>Bacillati</taxon>
        <taxon>Bacillota</taxon>
        <taxon>Clostridia</taxon>
        <taxon>Lachnospirales</taxon>
        <taxon>Lachnospiraceae</taxon>
        <taxon>Lachnospiraceae incertae sedis</taxon>
        <taxon>Candidatus Limivivens</taxon>
    </lineage>
</organism>
<dbReference type="Proteomes" id="UP000886886">
    <property type="component" value="Unassembled WGS sequence"/>
</dbReference>
<gene>
    <name evidence="1" type="ORF">IAB26_02450</name>
</gene>
<proteinExistence type="predicted"/>
<evidence type="ECO:0000313" key="1">
    <source>
        <dbReference type="EMBL" id="HIQ95398.1"/>
    </source>
</evidence>
<reference evidence="1" key="1">
    <citation type="submission" date="2020-10" db="EMBL/GenBank/DDBJ databases">
        <authorList>
            <person name="Gilroy R."/>
        </authorList>
    </citation>
    <scope>NUCLEOTIDE SEQUENCE</scope>
    <source>
        <strain evidence="1">ChiSjej3B21-11622</strain>
    </source>
</reference>